<reference evidence="7 8" key="1">
    <citation type="journal article" date="2022" name="G3 (Bethesda)">
        <title>Evaluating Illumina-, Nanopore-, and PacBio-based genome assembly strategies with the bald notothen, Trematomus borchgrevinki.</title>
        <authorList>
            <person name="Rayamajhi N."/>
            <person name="Cheng C.C."/>
            <person name="Catchen J.M."/>
        </authorList>
    </citation>
    <scope>NUCLEOTIDE SEQUENCE [LARGE SCALE GENOMIC DNA]</scope>
    <source>
        <strain evidence="7">AGRC-2024</strain>
    </source>
</reference>
<evidence type="ECO:0000313" key="8">
    <source>
        <dbReference type="Proteomes" id="UP001619887"/>
    </source>
</evidence>
<feature type="compositionally biased region" description="Basic and acidic residues" evidence="5">
    <location>
        <begin position="705"/>
        <end position="731"/>
    </location>
</feature>
<dbReference type="GO" id="GO:0005525">
    <property type="term" value="F:GTP binding"/>
    <property type="evidence" value="ECO:0007669"/>
    <property type="project" value="UniProtKB-KW"/>
</dbReference>
<evidence type="ECO:0000256" key="2">
    <source>
        <dbReference type="ARBA" id="ARBA00022741"/>
    </source>
</evidence>
<feature type="coiled-coil region" evidence="4">
    <location>
        <begin position="458"/>
        <end position="531"/>
    </location>
</feature>
<organism evidence="7 8">
    <name type="scientific">Pagothenia borchgrevinki</name>
    <name type="common">Bald rockcod</name>
    <name type="synonym">Trematomus borchgrevinki</name>
    <dbReference type="NCBI Taxonomy" id="8213"/>
    <lineage>
        <taxon>Eukaryota</taxon>
        <taxon>Metazoa</taxon>
        <taxon>Chordata</taxon>
        <taxon>Craniata</taxon>
        <taxon>Vertebrata</taxon>
        <taxon>Euteleostomi</taxon>
        <taxon>Actinopterygii</taxon>
        <taxon>Neopterygii</taxon>
        <taxon>Teleostei</taxon>
        <taxon>Neoteleostei</taxon>
        <taxon>Acanthomorphata</taxon>
        <taxon>Eupercaria</taxon>
        <taxon>Perciformes</taxon>
        <taxon>Notothenioidei</taxon>
        <taxon>Nototheniidae</taxon>
        <taxon>Pagothenia</taxon>
    </lineage>
</organism>
<evidence type="ECO:0000256" key="1">
    <source>
        <dbReference type="ARBA" id="ARBA00008535"/>
    </source>
</evidence>
<dbReference type="PANTHER" id="PTHR10903">
    <property type="entry name" value="GTPASE, IMAP FAMILY MEMBER-RELATED"/>
    <property type="match status" value="1"/>
</dbReference>
<dbReference type="Gene3D" id="3.40.50.300">
    <property type="entry name" value="P-loop containing nucleotide triphosphate hydrolases"/>
    <property type="match status" value="2"/>
</dbReference>
<dbReference type="PANTHER" id="PTHR10903:SF107">
    <property type="entry name" value="GTPASE IMAP FAMILY MEMBER 4-LIKE-RELATED"/>
    <property type="match status" value="1"/>
</dbReference>
<protein>
    <recommendedName>
        <fullName evidence="6">AIG1-type G domain-containing protein</fullName>
    </recommendedName>
</protein>
<keyword evidence="3" id="KW-0342">GTP-binding</keyword>
<dbReference type="Proteomes" id="UP001619887">
    <property type="component" value="Unassembled WGS sequence"/>
</dbReference>
<evidence type="ECO:0000256" key="3">
    <source>
        <dbReference type="ARBA" id="ARBA00023134"/>
    </source>
</evidence>
<feature type="domain" description="AIG1-type G" evidence="6">
    <location>
        <begin position="260"/>
        <end position="459"/>
    </location>
</feature>
<feature type="domain" description="AIG1-type G" evidence="6">
    <location>
        <begin position="21"/>
        <end position="223"/>
    </location>
</feature>
<dbReference type="PROSITE" id="PS51720">
    <property type="entry name" value="G_AIG1"/>
    <property type="match status" value="2"/>
</dbReference>
<feature type="region of interest" description="Disordered" evidence="5">
    <location>
        <begin position="700"/>
        <end position="731"/>
    </location>
</feature>
<comment type="caution">
    <text evidence="7">The sequence shown here is derived from an EMBL/GenBank/DDBJ whole genome shotgun (WGS) entry which is preliminary data.</text>
</comment>
<keyword evidence="4" id="KW-0175">Coiled coil</keyword>
<dbReference type="FunFam" id="3.40.50.300:FF:001809">
    <property type="entry name" value="Si:ch1073-365p7.2"/>
    <property type="match status" value="1"/>
</dbReference>
<evidence type="ECO:0000256" key="5">
    <source>
        <dbReference type="SAM" id="MobiDB-lite"/>
    </source>
</evidence>
<comment type="similarity">
    <text evidence="1">Belongs to the TRAFAC class TrmE-Era-EngA-EngB-Septin-like GTPase superfamily. AIG1/Toc34/Toc159-like paraseptin GTPase family. IAN subfamily.</text>
</comment>
<dbReference type="InterPro" id="IPR027417">
    <property type="entry name" value="P-loop_NTPase"/>
</dbReference>
<feature type="region of interest" description="Disordered" evidence="5">
    <location>
        <begin position="666"/>
        <end position="686"/>
    </location>
</feature>
<dbReference type="InterPro" id="IPR045058">
    <property type="entry name" value="GIMA/IAN/Toc"/>
</dbReference>
<dbReference type="SUPFAM" id="SSF52540">
    <property type="entry name" value="P-loop containing nucleoside triphosphate hydrolases"/>
    <property type="match status" value="1"/>
</dbReference>
<dbReference type="InterPro" id="IPR006703">
    <property type="entry name" value="G_AIG1"/>
</dbReference>
<proteinExistence type="inferred from homology"/>
<evidence type="ECO:0000259" key="6">
    <source>
        <dbReference type="PROSITE" id="PS51720"/>
    </source>
</evidence>
<keyword evidence="2" id="KW-0547">Nucleotide-binding</keyword>
<evidence type="ECO:0000313" key="7">
    <source>
        <dbReference type="EMBL" id="KAL3056592.1"/>
    </source>
</evidence>
<keyword evidence="8" id="KW-1185">Reference proteome</keyword>
<accession>A0ABD2GRH8</accession>
<reference evidence="7 8" key="2">
    <citation type="journal article" date="2024" name="G3 (Bethesda)">
        <title>The genome of the cryopelagic Antarctic bald notothen, Trematomus borchgrevinki.</title>
        <authorList>
            <person name="Rayamajhi N."/>
            <person name="Rivera-Colon A.G."/>
            <person name="Minhas B.F."/>
            <person name="Cheng C.C."/>
            <person name="Catchen J.M."/>
        </authorList>
    </citation>
    <scope>NUCLEOTIDE SEQUENCE [LARGE SCALE GENOMIC DNA]</scope>
    <source>
        <strain evidence="7">AGRC-2024</strain>
    </source>
</reference>
<feature type="coiled-coil region" evidence="4">
    <location>
        <begin position="575"/>
        <end position="648"/>
    </location>
</feature>
<dbReference type="EMBL" id="JBIYXZ010002076">
    <property type="protein sequence ID" value="KAL3056592.1"/>
    <property type="molecule type" value="Genomic_DNA"/>
</dbReference>
<evidence type="ECO:0000256" key="4">
    <source>
        <dbReference type="SAM" id="Coils"/>
    </source>
</evidence>
<gene>
    <name evidence="7" type="ORF">OYC64_019136</name>
</gene>
<name>A0ABD2GRH8_PAGBO</name>
<dbReference type="Pfam" id="PF04548">
    <property type="entry name" value="AIG1"/>
    <property type="match status" value="2"/>
</dbReference>
<dbReference type="AlphaFoldDB" id="A0ABD2GRH8"/>
<sequence>MEEGAAVSCRAQSQKGDKHCLQELRIVLLGHDWLEKSLTGNTILGRQMFDISRDVKMCVRRQGVLDDGLAVIVVNSPERWIHYSVRDPGLVKDNMAACMAVCNPGPQAFLMVIPISPHRGREWTVEGPLELLHDTVWRNTIVIFTRCERLRGSTVEDYSERHSFLKAALERCGRRYHLLDTSVWGEEDYAQVGELWEKIDAMVAGNIKAGGVGYVSSNEEVSKITGRGRKEVEERAILRRMNVKTARNNIRSLMGESPPFSTLRVLIVGPKQVGKSSAGNTILGEKLFLAEHPLPRCTEKRGYVHEKQVILVEAPGWHGRYCSEDTPQEVQQQITHSASLCAPTPHAVLVVVRSDETFTETDRLKAEEHLSLLGVGGWSRFIVLFTWGDKLGVTSIEEHIERWPALQWLVDKCGNRYHVFNNSNKVEDIQVRELLAKIEETEVGNDHEHLLLSVIQLKESNRKLLQSSQKKARQLKRERRESDMLRQTLEEKERIVEEMIKTAKDKRDEKIEALKAARDSEERKNKEYEEEIGRRLVEAERENIQLKQVIMGKDRTITSLSEGCVANDDVTEVTKQKSEVENKALQERVKEHEQETAAFKKNCEEKDQELDQMMRNHKRQAKELEEKIEQLQKDNENTKEVLKATLEGMQRHYQIKETTDRTYEPKTEHFNNRNHHKQTMTDLKSLNEPGRQQKWTYTMPLSQHGDTDKPKGEHNSLEELEKDTMPPEKRDEDNHVLQLQADFTPSWLRAGAAALGAAVGALAGSSRVNTGPKSAVGAAAGALLGSLLIQGAWPQQGRMTRDTDSK</sequence>